<reference evidence="4" key="1">
    <citation type="submission" date="2019-09" db="EMBL/GenBank/DDBJ databases">
        <title>Whole genome sequencing of Microbacterium maritypicum.</title>
        <authorList>
            <person name="Lenchi N."/>
        </authorList>
    </citation>
    <scope>NUCLEOTIDE SEQUENCE [LARGE SCALE GENOMIC DNA]</scope>
    <source>
        <strain evidence="4">G1</strain>
    </source>
</reference>
<comment type="caution">
    <text evidence="3">The sequence shown here is derived from an EMBL/GenBank/DDBJ whole genome shotgun (WGS) entry which is preliminary data.</text>
</comment>
<dbReference type="RefSeq" id="WP_151459633.1">
    <property type="nucleotide sequence ID" value="NZ_WAAO01000002.1"/>
</dbReference>
<keyword evidence="2" id="KW-1133">Transmembrane helix</keyword>
<keyword evidence="2" id="KW-0812">Transmembrane</keyword>
<name>A0ABQ6V6G8_9MICO</name>
<feature type="transmembrane region" description="Helical" evidence="2">
    <location>
        <begin position="12"/>
        <end position="34"/>
    </location>
</feature>
<dbReference type="EMBL" id="WAAO01000002">
    <property type="protein sequence ID" value="KAB1864963.1"/>
    <property type="molecule type" value="Genomic_DNA"/>
</dbReference>
<evidence type="ECO:0000256" key="1">
    <source>
        <dbReference type="SAM" id="MobiDB-lite"/>
    </source>
</evidence>
<feature type="region of interest" description="Disordered" evidence="1">
    <location>
        <begin position="148"/>
        <end position="169"/>
    </location>
</feature>
<keyword evidence="4" id="KW-1185">Reference proteome</keyword>
<evidence type="ECO:0000313" key="3">
    <source>
        <dbReference type="EMBL" id="KAB1864963.1"/>
    </source>
</evidence>
<dbReference type="GeneID" id="77477375"/>
<sequence length="260" mass="26927">MTGSGRWRVVATVLAIPAALIVLAGVAIIVIFFVSTQDKNGDDVARGTVEHVAGALEADLRGAYDLTDAETVAAEMFRSRTATVEPLTWSGAFGSAEPITIQARISATVEASGSGAIFSSYTSAGSAEKCYRYTVPGFREATSEEVSCEGIPEPLDPPRSSRPELPSDAAERVESVLVAAAGSDPTDALRAEFPGSAMTVEVEETSAGEVVAAVGVTPGTDCVLRVVSPTGEVTAPSFDPIWLEPGETGCSTRLYTAPPL</sequence>
<evidence type="ECO:0000313" key="4">
    <source>
        <dbReference type="Proteomes" id="UP000478836"/>
    </source>
</evidence>
<gene>
    <name evidence="3" type="ORF">F6A08_12970</name>
</gene>
<accession>A0ABQ6V6G8</accession>
<evidence type="ECO:0000256" key="2">
    <source>
        <dbReference type="SAM" id="Phobius"/>
    </source>
</evidence>
<dbReference type="Proteomes" id="UP000478836">
    <property type="component" value="Unassembled WGS sequence"/>
</dbReference>
<organism evidence="3 4">
    <name type="scientific">Microbacterium algeriense</name>
    <dbReference type="NCBI Taxonomy" id="2615184"/>
    <lineage>
        <taxon>Bacteria</taxon>
        <taxon>Bacillati</taxon>
        <taxon>Actinomycetota</taxon>
        <taxon>Actinomycetes</taxon>
        <taxon>Micrococcales</taxon>
        <taxon>Microbacteriaceae</taxon>
        <taxon>Microbacterium</taxon>
    </lineage>
</organism>
<proteinExistence type="predicted"/>
<evidence type="ECO:0008006" key="5">
    <source>
        <dbReference type="Google" id="ProtNLM"/>
    </source>
</evidence>
<keyword evidence="2" id="KW-0472">Membrane</keyword>
<protein>
    <recommendedName>
        <fullName evidence="5">Flp pilus-assembly TadG-like N-terminal domain-containing protein</fullName>
    </recommendedName>
</protein>